<accession>A0ABW4YWF8</accession>
<sequence length="60" mass="6019">MMVLSLPAGPGAVPAAGSAAIGTVYRGFAVARNVAPTGISAALVWNPQGFIPYHRGTGRP</sequence>
<evidence type="ECO:0000313" key="2">
    <source>
        <dbReference type="Proteomes" id="UP001597299"/>
    </source>
</evidence>
<organism evidence="1 2">
    <name type="scientific">Ancylobacter oerskovii</name>
    <dbReference type="NCBI Taxonomy" id="459519"/>
    <lineage>
        <taxon>Bacteria</taxon>
        <taxon>Pseudomonadati</taxon>
        <taxon>Pseudomonadota</taxon>
        <taxon>Alphaproteobacteria</taxon>
        <taxon>Hyphomicrobiales</taxon>
        <taxon>Xanthobacteraceae</taxon>
        <taxon>Ancylobacter</taxon>
    </lineage>
</organism>
<comment type="caution">
    <text evidence="1">The sequence shown here is derived from an EMBL/GenBank/DDBJ whole genome shotgun (WGS) entry which is preliminary data.</text>
</comment>
<dbReference type="RefSeq" id="WP_213350909.1">
    <property type="nucleotide sequence ID" value="NZ_JAHBGB010000002.1"/>
</dbReference>
<dbReference type="Proteomes" id="UP001597299">
    <property type="component" value="Unassembled WGS sequence"/>
</dbReference>
<dbReference type="EMBL" id="JBHUHD010000001">
    <property type="protein sequence ID" value="MFD2140618.1"/>
    <property type="molecule type" value="Genomic_DNA"/>
</dbReference>
<name>A0ABW4YWF8_9HYPH</name>
<keyword evidence="2" id="KW-1185">Reference proteome</keyword>
<gene>
    <name evidence="1" type="ORF">ACFSNC_09425</name>
</gene>
<evidence type="ECO:0000313" key="1">
    <source>
        <dbReference type="EMBL" id="MFD2140618.1"/>
    </source>
</evidence>
<reference evidence="2" key="1">
    <citation type="journal article" date="2019" name="Int. J. Syst. Evol. Microbiol.">
        <title>The Global Catalogue of Microorganisms (GCM) 10K type strain sequencing project: providing services to taxonomists for standard genome sequencing and annotation.</title>
        <authorList>
            <consortium name="The Broad Institute Genomics Platform"/>
            <consortium name="The Broad Institute Genome Sequencing Center for Infectious Disease"/>
            <person name="Wu L."/>
            <person name="Ma J."/>
        </authorList>
    </citation>
    <scope>NUCLEOTIDE SEQUENCE [LARGE SCALE GENOMIC DNA]</scope>
    <source>
        <strain evidence="2">CCM 7435</strain>
    </source>
</reference>
<proteinExistence type="predicted"/>
<protein>
    <submittedName>
        <fullName evidence="1">Uncharacterized protein</fullName>
    </submittedName>
</protein>